<dbReference type="Proteomes" id="UP000499080">
    <property type="component" value="Unassembled WGS sequence"/>
</dbReference>
<evidence type="ECO:0000313" key="1">
    <source>
        <dbReference type="EMBL" id="GBM47821.1"/>
    </source>
</evidence>
<reference evidence="1 2" key="1">
    <citation type="journal article" date="2019" name="Sci. Rep.">
        <title>Orb-weaving spider Araneus ventricosus genome elucidates the spidroin gene catalogue.</title>
        <authorList>
            <person name="Kono N."/>
            <person name="Nakamura H."/>
            <person name="Ohtoshi R."/>
            <person name="Moran D.A.P."/>
            <person name="Shinohara A."/>
            <person name="Yoshida Y."/>
            <person name="Fujiwara M."/>
            <person name="Mori M."/>
            <person name="Tomita M."/>
            <person name="Arakawa K."/>
        </authorList>
    </citation>
    <scope>NUCLEOTIDE SEQUENCE [LARGE SCALE GENOMIC DNA]</scope>
</reference>
<comment type="caution">
    <text evidence="1">The sequence shown here is derived from an EMBL/GenBank/DDBJ whole genome shotgun (WGS) entry which is preliminary data.</text>
</comment>
<dbReference type="EMBL" id="BGPR01001193">
    <property type="protein sequence ID" value="GBM47821.1"/>
    <property type="molecule type" value="Genomic_DNA"/>
</dbReference>
<dbReference type="PANTHER" id="PTHR47331">
    <property type="entry name" value="PHD-TYPE DOMAIN-CONTAINING PROTEIN"/>
    <property type="match status" value="1"/>
</dbReference>
<dbReference type="InterPro" id="IPR005312">
    <property type="entry name" value="DUF1759"/>
</dbReference>
<dbReference type="AlphaFoldDB" id="A0A4Y2G377"/>
<organism evidence="1 2">
    <name type="scientific">Araneus ventricosus</name>
    <name type="common">Orbweaver spider</name>
    <name type="synonym">Epeira ventricosa</name>
    <dbReference type="NCBI Taxonomy" id="182803"/>
    <lineage>
        <taxon>Eukaryota</taxon>
        <taxon>Metazoa</taxon>
        <taxon>Ecdysozoa</taxon>
        <taxon>Arthropoda</taxon>
        <taxon>Chelicerata</taxon>
        <taxon>Arachnida</taxon>
        <taxon>Araneae</taxon>
        <taxon>Araneomorphae</taxon>
        <taxon>Entelegynae</taxon>
        <taxon>Araneoidea</taxon>
        <taxon>Araneidae</taxon>
        <taxon>Araneus</taxon>
    </lineage>
</organism>
<dbReference type="Pfam" id="PF03564">
    <property type="entry name" value="DUF1759"/>
    <property type="match status" value="1"/>
</dbReference>
<evidence type="ECO:0008006" key="3">
    <source>
        <dbReference type="Google" id="ProtNLM"/>
    </source>
</evidence>
<dbReference type="OrthoDB" id="6437296at2759"/>
<evidence type="ECO:0000313" key="2">
    <source>
        <dbReference type="Proteomes" id="UP000499080"/>
    </source>
</evidence>
<protein>
    <recommendedName>
        <fullName evidence="3">Peptidase aspartic putative domain-containing protein</fullName>
    </recommendedName>
</protein>
<dbReference type="PANTHER" id="PTHR47331:SF5">
    <property type="entry name" value="RIBONUCLEASE H"/>
    <property type="match status" value="1"/>
</dbReference>
<sequence>MDKQSKLLTAKDLNRMRERVKLKLSNIKKFIDSCENTITDKTQIVITAQQKLNGVKVLEEELETLFKQYLDIEEDEKSSNKSDEEMLELLEERDEIEVSLKCLLSKYNANDVAMIENKNNHDSDLKSYVDHIELKSKLPEIPLPIFYGKIEEFSNFKNQFVSLISDNKELTNDQKLFYLKAALRGEAKLIETSDDTFESLFSALEERFENKRAVVDIHIQNMLKIEKLNFESPKGLRNITDTRNKSLRALKSFRLDCNNLTNAILVNIILERLDKDTRKAYELSIQTKEIPSLNELLKFLESRAVVLDQLGNTPSNNKFKKEFQGSAYKSKNFFVNSNKGNHVIKKCILCKIKHPLHKCYEFLKLSIAKRIEFIEKHHLCKNCLKMHNAPCKSTFLCRECHKPGHNSLIHLDSKNRSSITPSNITQSNANFVPLESNTSHNVNSERYSSETQSMTNVGATLTSNTKVSSYILCTAQFLIENEYGQKIKIKAILDCDSCVNILTAEVANSLGLKKERINSTISGISGGEFLVKNKITTNIFNDSNQGRGERLTSGGVRDRKNADSHDEFQHLKDKYFYSV</sequence>
<accession>A0A4Y2G377</accession>
<name>A0A4Y2G377_ARAVE</name>
<keyword evidence="2" id="KW-1185">Reference proteome</keyword>
<proteinExistence type="predicted"/>
<gene>
    <name evidence="1" type="ORF">AVEN_260091_1</name>
</gene>